<sequence>MTCSVAVASSPVFSPSRIGLSCKTSPESLTLSLISASAASDGSPSTASLSSSSPLRRFQRGACGLRTFSKEISASDFPGFDSSSASASPASESSSFSLASGPTSSCSSSFLKRKRPARLDIPMIGMRAFDPPGTDGRREVEVESTRYSVYCKRGRKRVEMEDRHSAALDLGGDPHMAFFGVFDGHGGSRAAEFVSENIGERILEGVMARREAYAGIGVEEAVKNGYLKTDAEFLSLDMEGGACCVTAFVESGNLIVSNAGDCRAVISVSGTAEALTSDHRPSREDEKNRIESLGGYVDCSRAVWRLQGSLAVSRGIGDSHLKQWVIPDPETRSIKIQPGCEFLILASDGLWDKVSNQEAVDTARSLCLDSHEKPSALSACKKLVELSTSRGSMDDITVMIVQLSHFI</sequence>
<dbReference type="PROSITE" id="PS01032">
    <property type="entry name" value="PPM_1"/>
    <property type="match status" value="1"/>
</dbReference>
<evidence type="ECO:0000256" key="5">
    <source>
        <dbReference type="ARBA" id="ARBA00022723"/>
    </source>
</evidence>
<evidence type="ECO:0000259" key="14">
    <source>
        <dbReference type="PROSITE" id="PS51746"/>
    </source>
</evidence>
<name>A0A2I0B4H6_9ASPA</name>
<evidence type="ECO:0000313" key="15">
    <source>
        <dbReference type="EMBL" id="PKA62698.1"/>
    </source>
</evidence>
<dbReference type="SMART" id="SM00331">
    <property type="entry name" value="PP2C_SIG"/>
    <property type="match status" value="1"/>
</dbReference>
<protein>
    <recommendedName>
        <fullName evidence="4">protein-serine/threonine phosphatase</fullName>
        <ecNumber evidence="4">3.1.3.16</ecNumber>
    </recommendedName>
</protein>
<comment type="catalytic activity">
    <reaction evidence="11">
        <text>O-phospho-L-threonyl-[protein] + H2O = L-threonyl-[protein] + phosphate</text>
        <dbReference type="Rhea" id="RHEA:47004"/>
        <dbReference type="Rhea" id="RHEA-COMP:11060"/>
        <dbReference type="Rhea" id="RHEA-COMP:11605"/>
        <dbReference type="ChEBI" id="CHEBI:15377"/>
        <dbReference type="ChEBI" id="CHEBI:30013"/>
        <dbReference type="ChEBI" id="CHEBI:43474"/>
        <dbReference type="ChEBI" id="CHEBI:61977"/>
        <dbReference type="EC" id="3.1.3.16"/>
    </reaction>
</comment>
<evidence type="ECO:0000256" key="11">
    <source>
        <dbReference type="ARBA" id="ARBA00048336"/>
    </source>
</evidence>
<comment type="cofactor">
    <cofactor evidence="2">
        <name>Mg(2+)</name>
        <dbReference type="ChEBI" id="CHEBI:18420"/>
    </cofactor>
</comment>
<dbReference type="PROSITE" id="PS51746">
    <property type="entry name" value="PPM_2"/>
    <property type="match status" value="1"/>
</dbReference>
<dbReference type="GO" id="GO:0009738">
    <property type="term" value="P:abscisic acid-activated signaling pathway"/>
    <property type="evidence" value="ECO:0007669"/>
    <property type="project" value="UniProtKB-ARBA"/>
</dbReference>
<evidence type="ECO:0000256" key="4">
    <source>
        <dbReference type="ARBA" id="ARBA00013081"/>
    </source>
</evidence>
<comment type="cofactor">
    <cofactor evidence="1">
        <name>Mn(2+)</name>
        <dbReference type="ChEBI" id="CHEBI:29035"/>
    </cofactor>
</comment>
<dbReference type="InterPro" id="IPR015655">
    <property type="entry name" value="PP2C"/>
</dbReference>
<dbReference type="Gene3D" id="3.60.40.10">
    <property type="entry name" value="PPM-type phosphatase domain"/>
    <property type="match status" value="1"/>
</dbReference>
<evidence type="ECO:0000313" key="16">
    <source>
        <dbReference type="Proteomes" id="UP000236161"/>
    </source>
</evidence>
<comment type="catalytic activity">
    <reaction evidence="10">
        <text>O-phospho-L-seryl-[protein] + H2O = L-seryl-[protein] + phosphate</text>
        <dbReference type="Rhea" id="RHEA:20629"/>
        <dbReference type="Rhea" id="RHEA-COMP:9863"/>
        <dbReference type="Rhea" id="RHEA-COMP:11604"/>
        <dbReference type="ChEBI" id="CHEBI:15377"/>
        <dbReference type="ChEBI" id="CHEBI:29999"/>
        <dbReference type="ChEBI" id="CHEBI:43474"/>
        <dbReference type="ChEBI" id="CHEBI:83421"/>
        <dbReference type="EC" id="3.1.3.16"/>
    </reaction>
</comment>
<feature type="region of interest" description="Disordered" evidence="13">
    <location>
        <begin position="91"/>
        <end position="111"/>
    </location>
</feature>
<dbReference type="PANTHER" id="PTHR47992">
    <property type="entry name" value="PROTEIN PHOSPHATASE"/>
    <property type="match status" value="1"/>
</dbReference>
<dbReference type="CDD" id="cd00143">
    <property type="entry name" value="PP2Cc"/>
    <property type="match status" value="1"/>
</dbReference>
<dbReference type="OrthoDB" id="10264738at2759"/>
<evidence type="ECO:0000256" key="7">
    <source>
        <dbReference type="ARBA" id="ARBA00022842"/>
    </source>
</evidence>
<evidence type="ECO:0000256" key="9">
    <source>
        <dbReference type="ARBA" id="ARBA00023211"/>
    </source>
</evidence>
<reference evidence="15 16" key="1">
    <citation type="journal article" date="2017" name="Nature">
        <title>The Apostasia genome and the evolution of orchids.</title>
        <authorList>
            <person name="Zhang G.Q."/>
            <person name="Liu K.W."/>
            <person name="Li Z."/>
            <person name="Lohaus R."/>
            <person name="Hsiao Y.Y."/>
            <person name="Niu S.C."/>
            <person name="Wang J.Y."/>
            <person name="Lin Y.C."/>
            <person name="Xu Q."/>
            <person name="Chen L.J."/>
            <person name="Yoshida K."/>
            <person name="Fujiwara S."/>
            <person name="Wang Z.W."/>
            <person name="Zhang Y.Q."/>
            <person name="Mitsuda N."/>
            <person name="Wang M."/>
            <person name="Liu G.H."/>
            <person name="Pecoraro L."/>
            <person name="Huang H.X."/>
            <person name="Xiao X.J."/>
            <person name="Lin M."/>
            <person name="Wu X.Y."/>
            <person name="Wu W.L."/>
            <person name="Chen Y.Y."/>
            <person name="Chang S.B."/>
            <person name="Sakamoto S."/>
            <person name="Ohme-Takagi M."/>
            <person name="Yagi M."/>
            <person name="Zeng S.J."/>
            <person name="Shen C.Y."/>
            <person name="Yeh C.M."/>
            <person name="Luo Y.B."/>
            <person name="Tsai W.C."/>
            <person name="Van de Peer Y."/>
            <person name="Liu Z.J."/>
        </authorList>
    </citation>
    <scope>NUCLEOTIDE SEQUENCE [LARGE SCALE GENOMIC DNA]</scope>
    <source>
        <strain evidence="16">cv. Shenzhen</strain>
        <tissue evidence="15">Stem</tissue>
    </source>
</reference>
<dbReference type="EMBL" id="KZ451916">
    <property type="protein sequence ID" value="PKA62698.1"/>
    <property type="molecule type" value="Genomic_DNA"/>
</dbReference>
<dbReference type="SUPFAM" id="SSF81606">
    <property type="entry name" value="PP2C-like"/>
    <property type="match status" value="1"/>
</dbReference>
<gene>
    <name evidence="15" type="ORF">AXF42_Ash012285</name>
</gene>
<keyword evidence="5" id="KW-0479">Metal-binding</keyword>
<dbReference type="STRING" id="1088818.A0A2I0B4H6"/>
<evidence type="ECO:0000256" key="1">
    <source>
        <dbReference type="ARBA" id="ARBA00001936"/>
    </source>
</evidence>
<evidence type="ECO:0000256" key="13">
    <source>
        <dbReference type="SAM" id="MobiDB-lite"/>
    </source>
</evidence>
<keyword evidence="6 12" id="KW-0378">Hydrolase</keyword>
<dbReference type="InterPro" id="IPR001932">
    <property type="entry name" value="PPM-type_phosphatase-like_dom"/>
</dbReference>
<evidence type="ECO:0000256" key="2">
    <source>
        <dbReference type="ARBA" id="ARBA00001946"/>
    </source>
</evidence>
<organism evidence="15 16">
    <name type="scientific">Apostasia shenzhenica</name>
    <dbReference type="NCBI Taxonomy" id="1088818"/>
    <lineage>
        <taxon>Eukaryota</taxon>
        <taxon>Viridiplantae</taxon>
        <taxon>Streptophyta</taxon>
        <taxon>Embryophyta</taxon>
        <taxon>Tracheophyta</taxon>
        <taxon>Spermatophyta</taxon>
        <taxon>Magnoliopsida</taxon>
        <taxon>Liliopsida</taxon>
        <taxon>Asparagales</taxon>
        <taxon>Orchidaceae</taxon>
        <taxon>Apostasioideae</taxon>
        <taxon>Apostasia</taxon>
    </lineage>
</organism>
<dbReference type="GO" id="GO:0046872">
    <property type="term" value="F:metal ion binding"/>
    <property type="evidence" value="ECO:0007669"/>
    <property type="project" value="UniProtKB-KW"/>
</dbReference>
<dbReference type="GO" id="GO:0004722">
    <property type="term" value="F:protein serine/threonine phosphatase activity"/>
    <property type="evidence" value="ECO:0007669"/>
    <property type="project" value="UniProtKB-EC"/>
</dbReference>
<feature type="compositionally biased region" description="Low complexity" evidence="13">
    <location>
        <begin position="91"/>
        <end position="102"/>
    </location>
</feature>
<dbReference type="FunFam" id="3.60.40.10:FF:000044">
    <property type="entry name" value="probable protein phosphatase 2C 25"/>
    <property type="match status" value="1"/>
</dbReference>
<evidence type="ECO:0000256" key="8">
    <source>
        <dbReference type="ARBA" id="ARBA00022912"/>
    </source>
</evidence>
<dbReference type="AlphaFoldDB" id="A0A2I0B4H6"/>
<dbReference type="EC" id="3.1.3.16" evidence="4"/>
<keyword evidence="16" id="KW-1185">Reference proteome</keyword>
<dbReference type="Proteomes" id="UP000236161">
    <property type="component" value="Unassembled WGS sequence"/>
</dbReference>
<evidence type="ECO:0000256" key="10">
    <source>
        <dbReference type="ARBA" id="ARBA00047761"/>
    </source>
</evidence>
<dbReference type="InterPro" id="IPR000222">
    <property type="entry name" value="PP2C_BS"/>
</dbReference>
<comment type="similarity">
    <text evidence="3 12">Belongs to the PP2C family.</text>
</comment>
<keyword evidence="7" id="KW-0460">Magnesium</keyword>
<feature type="domain" description="PPM-type phosphatase" evidence="14">
    <location>
        <begin position="146"/>
        <end position="403"/>
    </location>
</feature>
<evidence type="ECO:0000256" key="6">
    <source>
        <dbReference type="ARBA" id="ARBA00022801"/>
    </source>
</evidence>
<keyword evidence="9" id="KW-0464">Manganese</keyword>
<dbReference type="InterPro" id="IPR036457">
    <property type="entry name" value="PPM-type-like_dom_sf"/>
</dbReference>
<keyword evidence="8 12" id="KW-0904">Protein phosphatase</keyword>
<evidence type="ECO:0000256" key="3">
    <source>
        <dbReference type="ARBA" id="ARBA00006702"/>
    </source>
</evidence>
<accession>A0A2I0B4H6</accession>
<dbReference type="SMART" id="SM00332">
    <property type="entry name" value="PP2Cc"/>
    <property type="match status" value="1"/>
</dbReference>
<dbReference type="Pfam" id="PF00481">
    <property type="entry name" value="PP2C"/>
    <property type="match status" value="1"/>
</dbReference>
<evidence type="ECO:0000256" key="12">
    <source>
        <dbReference type="RuleBase" id="RU003465"/>
    </source>
</evidence>
<proteinExistence type="inferred from homology"/>